<dbReference type="InterPro" id="IPR005913">
    <property type="entry name" value="dTDP_dehydrorham_reduct"/>
</dbReference>
<dbReference type="NCBIfam" id="TIGR01214">
    <property type="entry name" value="rmlD"/>
    <property type="match status" value="1"/>
</dbReference>
<dbReference type="PANTHER" id="PTHR10491">
    <property type="entry name" value="DTDP-4-DEHYDRORHAMNOSE REDUCTASE"/>
    <property type="match status" value="1"/>
</dbReference>
<dbReference type="Pfam" id="PF04321">
    <property type="entry name" value="RmlD_sub_bind"/>
    <property type="match status" value="1"/>
</dbReference>
<protein>
    <recommendedName>
        <fullName evidence="2">dTDP-4-dehydrorhamnose reductase</fullName>
        <ecNumber evidence="2">1.1.1.133</ecNumber>
    </recommendedName>
</protein>
<feature type="domain" description="RmlD-like substrate binding" evidence="3">
    <location>
        <begin position="1"/>
        <end position="291"/>
    </location>
</feature>
<name>A0A6J4IRV7_9CHLR</name>
<dbReference type="Gene3D" id="3.90.25.10">
    <property type="entry name" value="UDP-galactose 4-epimerase, domain 1"/>
    <property type="match status" value="1"/>
</dbReference>
<reference evidence="4" key="1">
    <citation type="submission" date="2020-02" db="EMBL/GenBank/DDBJ databases">
        <authorList>
            <person name="Meier V. D."/>
        </authorList>
    </citation>
    <scope>NUCLEOTIDE SEQUENCE</scope>
    <source>
        <strain evidence="4">AVDCRST_MAG93</strain>
    </source>
</reference>
<dbReference type="SUPFAM" id="SSF51735">
    <property type="entry name" value="NAD(P)-binding Rossmann-fold domains"/>
    <property type="match status" value="1"/>
</dbReference>
<dbReference type="EMBL" id="CADCTR010000725">
    <property type="protein sequence ID" value="CAA9260251.1"/>
    <property type="molecule type" value="Genomic_DNA"/>
</dbReference>
<evidence type="ECO:0000313" key="4">
    <source>
        <dbReference type="EMBL" id="CAA9260251.1"/>
    </source>
</evidence>
<dbReference type="PANTHER" id="PTHR10491:SF4">
    <property type="entry name" value="METHIONINE ADENOSYLTRANSFERASE 2 SUBUNIT BETA"/>
    <property type="match status" value="1"/>
</dbReference>
<dbReference type="GO" id="GO:0019305">
    <property type="term" value="P:dTDP-rhamnose biosynthetic process"/>
    <property type="evidence" value="ECO:0007669"/>
    <property type="project" value="UniProtKB-UniPathway"/>
</dbReference>
<accession>A0A6J4IRV7</accession>
<proteinExistence type="inferred from homology"/>
<comment type="function">
    <text evidence="2">Catalyzes the reduction of dTDP-6-deoxy-L-lyxo-4-hexulose to yield dTDP-L-rhamnose.</text>
</comment>
<sequence>MKVLVTGATGQLVQSLVERSQSLPALELVAVGRPDLDLEKPDSIVRAVQAVSPDVVINAAAYTAVDQAEDEPEQAFRINGAAAGELAAAARAAGARIIQISTDYVFDGTAPDAYAETASVNPLGVYGRSKLQGEEAVRAAAPEHVIVRTAWVYSPFGRNFVKTMLALGRDRDALTVVEDQHGNPSSALDLAHGLLAILSRWGRLPEAGLGETYHLAGTGSVSWFEFARHVFDASQRLGGPWAEVRPIHSQDWPTKAVRPKNSRLDCSKYGCDFGYCAPEWRLSASHVVERLVTNAGAEAGG</sequence>
<dbReference type="Gene3D" id="3.40.50.720">
    <property type="entry name" value="NAD(P)-binding Rossmann-like Domain"/>
    <property type="match status" value="1"/>
</dbReference>
<dbReference type="EC" id="1.1.1.133" evidence="2"/>
<dbReference type="CDD" id="cd05254">
    <property type="entry name" value="dTDP_HR_like_SDR_e"/>
    <property type="match status" value="1"/>
</dbReference>
<dbReference type="InterPro" id="IPR036291">
    <property type="entry name" value="NAD(P)-bd_dom_sf"/>
</dbReference>
<dbReference type="InterPro" id="IPR029903">
    <property type="entry name" value="RmlD-like-bd"/>
</dbReference>
<organism evidence="4">
    <name type="scientific">uncultured Chloroflexia bacterium</name>
    <dbReference type="NCBI Taxonomy" id="1672391"/>
    <lineage>
        <taxon>Bacteria</taxon>
        <taxon>Bacillati</taxon>
        <taxon>Chloroflexota</taxon>
        <taxon>Chloroflexia</taxon>
        <taxon>environmental samples</taxon>
    </lineage>
</organism>
<keyword evidence="2" id="KW-0521">NADP</keyword>
<keyword evidence="2 4" id="KW-0560">Oxidoreductase</keyword>
<comment type="pathway">
    <text evidence="2">Carbohydrate biosynthesis; dTDP-L-rhamnose biosynthesis.</text>
</comment>
<dbReference type="AlphaFoldDB" id="A0A6J4IRV7"/>
<dbReference type="GO" id="GO:0008831">
    <property type="term" value="F:dTDP-4-dehydrorhamnose reductase activity"/>
    <property type="evidence" value="ECO:0007669"/>
    <property type="project" value="UniProtKB-EC"/>
</dbReference>
<gene>
    <name evidence="4" type="ORF">AVDCRST_MAG93-2151</name>
</gene>
<evidence type="ECO:0000256" key="1">
    <source>
        <dbReference type="ARBA" id="ARBA00010944"/>
    </source>
</evidence>
<comment type="similarity">
    <text evidence="1 2">Belongs to the dTDP-4-dehydrorhamnose reductase family.</text>
</comment>
<dbReference type="UniPathway" id="UPA00124"/>
<evidence type="ECO:0000256" key="2">
    <source>
        <dbReference type="RuleBase" id="RU364082"/>
    </source>
</evidence>
<evidence type="ECO:0000259" key="3">
    <source>
        <dbReference type="Pfam" id="PF04321"/>
    </source>
</evidence>